<evidence type="ECO:0000313" key="3">
    <source>
        <dbReference type="Proteomes" id="UP001289135"/>
    </source>
</evidence>
<evidence type="ECO:0000256" key="1">
    <source>
        <dbReference type="SAM" id="Phobius"/>
    </source>
</evidence>
<proteinExistence type="predicted"/>
<protein>
    <submittedName>
        <fullName evidence="2">DUF3971-domain containing protein</fullName>
    </submittedName>
</protein>
<keyword evidence="3" id="KW-1185">Reference proteome</keyword>
<feature type="transmembrane region" description="Helical" evidence="1">
    <location>
        <begin position="7"/>
        <end position="26"/>
    </location>
</feature>
<gene>
    <name evidence="2" type="ORF">Lyticum_00071</name>
</gene>
<organism evidence="2 3">
    <name type="scientific">Lyticum sinuosum</name>
    <dbReference type="NCBI Taxonomy" id="1332059"/>
    <lineage>
        <taxon>Bacteria</taxon>
        <taxon>Pseudomonadati</taxon>
        <taxon>Pseudomonadota</taxon>
        <taxon>Alphaproteobacteria</taxon>
        <taxon>Rickettsiales</taxon>
        <taxon>Lyticum</taxon>
    </lineage>
</organism>
<dbReference type="Proteomes" id="UP001289135">
    <property type="component" value="Unassembled WGS sequence"/>
</dbReference>
<dbReference type="EMBL" id="JARGYU010000001">
    <property type="protein sequence ID" value="MDZ5760915.1"/>
    <property type="molecule type" value="Genomic_DNA"/>
</dbReference>
<dbReference type="RefSeq" id="WP_322498350.1">
    <property type="nucleotide sequence ID" value="NZ_JARGYU010000001.1"/>
</dbReference>
<keyword evidence="1" id="KW-1133">Transmembrane helix</keyword>
<dbReference type="AlphaFoldDB" id="A0AAE4VJ12"/>
<evidence type="ECO:0000313" key="2">
    <source>
        <dbReference type="EMBL" id="MDZ5760915.1"/>
    </source>
</evidence>
<accession>A0AAE4VJ12</accession>
<keyword evidence="1" id="KW-0812">Transmembrane</keyword>
<keyword evidence="1" id="KW-0472">Membrane</keyword>
<name>A0AAE4VJ12_9RICK</name>
<comment type="caution">
    <text evidence="2">The sequence shown here is derived from an EMBL/GenBank/DDBJ whole genome shotgun (WGS) entry which is preliminary data.</text>
</comment>
<sequence length="1265" mass="148423">MEKFSKAIYYFLFSLIISLILVIFSLRIDKNFNITSNNKDYKEILKIIPIFINVNKEINQNYNLNVKKSLNSLCFEIILTINQINITKNYLHDNYQNNSYLKITLDFFSFFKKNNEFIEVYGNKLDLKINKENIAFLQNIIKNKLYTNGHQTNNINIKFILSNISFFFNDLNISINNNILDNTNISDEYSVNNKLNIFFPKILIKKELNNIIINKTKVFLNNADSIFNADIKYNNNNINLKINLKNTNLALLNNYLIKYFNTILSGKTDINLLIKYNFIDKKLESDIQNQNNKISVNFNASNIKIINNSSLLTINTIPFSLNLDCESECSIINIVLIPLYINNELAFKNIAIKAKYYIKSRVIKGFINNKTNNYFNNDIIPISFFLNKNNYNLSYLLSNIDTFLSIEDKDQKNFYKKNINIDNNIKLNQSNVLFYYKDKLNSNYLNIEHIIKIWPKNLLPDLRLWIDKNIKSGYINTINFDFDFNTHDFTIKCDIVDYMMNLFAKNLKSLTSSRAELIINNNKIRLYSSKVFLQNDNKDTISLSNVEIDISNLKKIPSKLLKVKAKINEKAEYLIYFLQDMWKINKSDFSLKNGLISGEINFSIPLKQELSFSDIKINSNGIIENINVIKYLNLKNIENLKLKTKELEIKSKKISFQITDNKFIFFGKIAINDIIIENLVVDFLFNDFFHKHKKKVYFNLKSPKKILKFIFPKIDHFDKIFDNNSGMIVGKYISEANKENIEIFINTDEFSDKILKNFGKNPIFFIKIQKKINEKIDIISNIKKDKINQDYQDNKKIKSWNIDTLLFESSNFSIIGTGSIINDEKTIETCLFHQKEFSFKEKLKKIKEIFEQKPFILETQNLKLIQYYTKNIDILFNIHDYQNKSLNVSNIEDNNELQFENYNFNEKFITNKEIRLLIENSNDKYNIKLHIPYLDFSNINFKNLFKLYKYNNLQTNNHQYINILFTSDFIRGNFNKNLQNFYLNIKKHPNKELILLINSDLSYSSQFNSSFFKNKNIESVKNNIIQNYENINEILEKKNGYLSIFYSYPVASFVSNNIGHFFQFGGFNNDISNGQIEIKSSFEDNSYKGFVKLDKISWVNAPSVSNLLKLVSISSIFSSLHQILGGKGLYIDHSLCSLDYNPQSEIIKLEDCIISGPSLYSDFDASYKINTEELYIEGIITPHHFFHSTILTLGIFFPKLRKILLHRDKNIKNFIYEQKVNGVTNFTVRPLSMIVPWFFGGLFNIRDMNSQITVPISRNHTYNSD</sequence>
<reference evidence="2" key="1">
    <citation type="submission" date="2023-02" db="EMBL/GenBank/DDBJ databases">
        <title>Host association and intracellularity evolved multiple times independently in the Rickettsiales.</title>
        <authorList>
            <person name="Castelli M."/>
            <person name="Nardi T."/>
            <person name="Gammuto L."/>
            <person name="Bellinzona G."/>
            <person name="Sabaneyeva E."/>
            <person name="Potekhin A."/>
            <person name="Serra V."/>
            <person name="Petroni G."/>
            <person name="Sassera D."/>
        </authorList>
    </citation>
    <scope>NUCLEOTIDE SEQUENCE</scope>
    <source>
        <strain evidence="2">USBL-36I1</strain>
    </source>
</reference>